<name>A0A8S5NG49_9CAUD</name>
<proteinExistence type="predicted"/>
<evidence type="ECO:0000313" key="1">
    <source>
        <dbReference type="EMBL" id="DAD93067.1"/>
    </source>
</evidence>
<accession>A0A8S5NG49</accession>
<dbReference type="Pfam" id="PF24829">
    <property type="entry name" value="Phage_connect_2"/>
    <property type="match status" value="1"/>
</dbReference>
<reference evidence="1" key="1">
    <citation type="journal article" date="2021" name="Proc. Natl. Acad. Sci. U.S.A.">
        <title>A Catalog of Tens of Thousands of Viruses from Human Metagenomes Reveals Hidden Associations with Chronic Diseases.</title>
        <authorList>
            <person name="Tisza M.J."/>
            <person name="Buck C.B."/>
        </authorList>
    </citation>
    <scope>NUCLEOTIDE SEQUENCE</scope>
    <source>
        <strain evidence="1">CtHEr2</strain>
    </source>
</reference>
<protein>
    <submittedName>
        <fullName evidence="1">Uncharacterized protein</fullName>
    </submittedName>
</protein>
<dbReference type="EMBL" id="BK015152">
    <property type="protein sequence ID" value="DAD93067.1"/>
    <property type="molecule type" value="Genomic_DNA"/>
</dbReference>
<organism evidence="1">
    <name type="scientific">Siphoviridae sp. ctHEr2</name>
    <dbReference type="NCBI Taxonomy" id="2826229"/>
    <lineage>
        <taxon>Viruses</taxon>
        <taxon>Duplodnaviria</taxon>
        <taxon>Heunggongvirae</taxon>
        <taxon>Uroviricota</taxon>
        <taxon>Caudoviricetes</taxon>
    </lineage>
</organism>
<sequence length="108" mass="12341">MSSILKDVKQTLGVDRDDRSFDVDICLHINSALSEIRQIGLPIEPRCTDDTLEWEMLYVGTNLDMVREIVVLHCKLAFDPASYSFVNAAYEKLLEESKTRLAYELEVS</sequence>
<dbReference type="InterPro" id="IPR056951">
    <property type="entry name" value="Phage_connect_2"/>
</dbReference>